<dbReference type="EMBL" id="MF042360">
    <property type="protein sequence ID" value="ARV77014.1"/>
    <property type="molecule type" value="Genomic_DNA"/>
</dbReference>
<organism evidence="1 2">
    <name type="scientific">Pseudomonas phage Phabio</name>
    <dbReference type="NCBI Taxonomy" id="2006668"/>
    <lineage>
        <taxon>Viruses</taxon>
        <taxon>Duplodnaviria</taxon>
        <taxon>Heunggongvirae</taxon>
        <taxon>Uroviricota</taxon>
        <taxon>Caudoviricetes</taxon>
        <taxon>Chimalliviridae</taxon>
        <taxon>Phabiovirus</taxon>
        <taxon>Phabiovirus phabio</taxon>
    </lineage>
</organism>
<name>A0A1Y0SWQ0_9CAUD</name>
<dbReference type="Proteomes" id="UP000225448">
    <property type="component" value="Segment"/>
</dbReference>
<reference evidence="1 2" key="1">
    <citation type="submission" date="2017-05" db="EMBL/GenBank/DDBJ databases">
        <authorList>
            <person name="Song R."/>
            <person name="Chenine A.L."/>
            <person name="Ruprecht R.M."/>
        </authorList>
    </citation>
    <scope>NUCLEOTIDE SEQUENCE [LARGE SCALE GENOMIC DNA]</scope>
</reference>
<sequence>MAFYRVKAKGIDVKKALELGFGTNQFECDFDEVILVHTSEPTMRAMIKHYGIKTVGEITQG</sequence>
<accession>A0A1Y0SWQ0</accession>
<protein>
    <submittedName>
        <fullName evidence="1">Uncharacterized protein</fullName>
    </submittedName>
</protein>
<gene>
    <name evidence="1" type="ORF">PHABIO_383</name>
</gene>
<proteinExistence type="predicted"/>
<evidence type="ECO:0000313" key="1">
    <source>
        <dbReference type="EMBL" id="ARV77014.1"/>
    </source>
</evidence>
<keyword evidence="2" id="KW-1185">Reference proteome</keyword>
<evidence type="ECO:0000313" key="2">
    <source>
        <dbReference type="Proteomes" id="UP000225448"/>
    </source>
</evidence>